<sequence length="138" mass="15493">MENTNPNTAKVQHVTKASSDELLKKFAEVGSESNDKSLAKKELRLAKRVKRSQAANNGGGCSGQGERKSLLPPATSRRPVALIRRFGIGKAKTRTGEFKNRSILGTIEKTWRRTVEGASRVWMEKHYNQHKRLINDLH</sequence>
<name>A0A8S0UME4_OLEEU</name>
<evidence type="ECO:0000313" key="2">
    <source>
        <dbReference type="EMBL" id="CAA3018829.1"/>
    </source>
</evidence>
<accession>A0A8S0UME4</accession>
<dbReference type="AlphaFoldDB" id="A0A8S0UME4"/>
<dbReference type="Gramene" id="OE9A094420T1">
    <property type="protein sequence ID" value="OE9A094420C1"/>
    <property type="gene ID" value="OE9A094420"/>
</dbReference>
<dbReference type="Gramene" id="OE9A094420T2">
    <property type="protein sequence ID" value="OE9A094420C2"/>
    <property type="gene ID" value="OE9A094420"/>
</dbReference>
<dbReference type="Proteomes" id="UP000594638">
    <property type="component" value="Unassembled WGS sequence"/>
</dbReference>
<comment type="caution">
    <text evidence="2">The sequence shown here is derived from an EMBL/GenBank/DDBJ whole genome shotgun (WGS) entry which is preliminary data.</text>
</comment>
<evidence type="ECO:0000256" key="1">
    <source>
        <dbReference type="SAM" id="MobiDB-lite"/>
    </source>
</evidence>
<dbReference type="PANTHER" id="PTHR36355">
    <property type="entry name" value="EXPRESSED PROTEIN"/>
    <property type="match status" value="1"/>
</dbReference>
<proteinExistence type="predicted"/>
<gene>
    <name evidence="2" type="ORF">OLEA9_A094420</name>
</gene>
<dbReference type="OrthoDB" id="1731546at2759"/>
<feature type="region of interest" description="Disordered" evidence="1">
    <location>
        <begin position="49"/>
        <end position="76"/>
    </location>
</feature>
<organism evidence="2 3">
    <name type="scientific">Olea europaea subsp. europaea</name>
    <dbReference type="NCBI Taxonomy" id="158383"/>
    <lineage>
        <taxon>Eukaryota</taxon>
        <taxon>Viridiplantae</taxon>
        <taxon>Streptophyta</taxon>
        <taxon>Embryophyta</taxon>
        <taxon>Tracheophyta</taxon>
        <taxon>Spermatophyta</taxon>
        <taxon>Magnoliopsida</taxon>
        <taxon>eudicotyledons</taxon>
        <taxon>Gunneridae</taxon>
        <taxon>Pentapetalae</taxon>
        <taxon>asterids</taxon>
        <taxon>lamiids</taxon>
        <taxon>Lamiales</taxon>
        <taxon>Oleaceae</taxon>
        <taxon>Oleeae</taxon>
        <taxon>Olea</taxon>
    </lineage>
</organism>
<dbReference type="PANTHER" id="PTHR36355:SF1">
    <property type="entry name" value="EXPRESSED PROTEIN"/>
    <property type="match status" value="1"/>
</dbReference>
<protein>
    <submittedName>
        <fullName evidence="2">Uncharacterized protein</fullName>
    </submittedName>
</protein>
<reference evidence="2 3" key="1">
    <citation type="submission" date="2019-12" db="EMBL/GenBank/DDBJ databases">
        <authorList>
            <person name="Alioto T."/>
            <person name="Alioto T."/>
            <person name="Gomez Garrido J."/>
        </authorList>
    </citation>
    <scope>NUCLEOTIDE SEQUENCE [LARGE SCALE GENOMIC DNA]</scope>
</reference>
<keyword evidence="3" id="KW-1185">Reference proteome</keyword>
<dbReference type="Gramene" id="OE9A094420T3">
    <property type="protein sequence ID" value="OE9A094420C3"/>
    <property type="gene ID" value="OE9A094420"/>
</dbReference>
<evidence type="ECO:0000313" key="3">
    <source>
        <dbReference type="Proteomes" id="UP000594638"/>
    </source>
</evidence>
<dbReference type="EMBL" id="CACTIH010007945">
    <property type="protein sequence ID" value="CAA3018829.1"/>
    <property type="molecule type" value="Genomic_DNA"/>
</dbReference>